<dbReference type="Gene3D" id="2.70.98.10">
    <property type="match status" value="1"/>
</dbReference>
<sequence>MSLQLPRPATGEQFEISRAGARAVVTGLAGCLRLFEHGGVQLTETFADADIPPGASGILLAPWPNRVAGGQWMLHGRRQQLDITEPSRGNASHGLLRNTGYLPVARSGSSVTLRAEIFPQHGYPFRLTHQVRYAIDGEGALAVTQSLVNHSAEAAPAALGAHPYLRLGEVETGELSLAVRAASYLQVDEKLIPTRTVPAEGEMDLRAGVRVSGRALDAAFTGLERDAGRRSRCTLTAPDGSSVSLWQDAAFQYVHIFITDKYPGRTVAVAVEPMTAPAHAFNSGDGLCWLEPGQTLPASWGISSRPAPSGP</sequence>
<evidence type="ECO:0000313" key="1">
    <source>
        <dbReference type="EMBL" id="NKX51247.1"/>
    </source>
</evidence>
<dbReference type="InterPro" id="IPR014718">
    <property type="entry name" value="GH-type_carb-bd"/>
</dbReference>
<accession>A0ABX1JPK3</accession>
<organism evidence="1 2">
    <name type="scientific">Arthrobacter deserti</name>
    <dbReference type="NCBI Taxonomy" id="1742687"/>
    <lineage>
        <taxon>Bacteria</taxon>
        <taxon>Bacillati</taxon>
        <taxon>Actinomycetota</taxon>
        <taxon>Actinomycetes</taxon>
        <taxon>Micrococcales</taxon>
        <taxon>Micrococcaceae</taxon>
        <taxon>Arthrobacter</taxon>
    </lineage>
</organism>
<dbReference type="SUPFAM" id="SSF74650">
    <property type="entry name" value="Galactose mutarotase-like"/>
    <property type="match status" value="1"/>
</dbReference>
<dbReference type="InterPro" id="IPR008183">
    <property type="entry name" value="Aldose_1/G6P_1-epimerase"/>
</dbReference>
<name>A0ABX1JPK3_9MICC</name>
<proteinExistence type="predicted"/>
<dbReference type="Proteomes" id="UP000523795">
    <property type="component" value="Unassembled WGS sequence"/>
</dbReference>
<dbReference type="InterPro" id="IPR011013">
    <property type="entry name" value="Gal_mutarotase_sf_dom"/>
</dbReference>
<dbReference type="EMBL" id="JAAZSR010000196">
    <property type="protein sequence ID" value="NKX51247.1"/>
    <property type="molecule type" value="Genomic_DNA"/>
</dbReference>
<dbReference type="Pfam" id="PF01263">
    <property type="entry name" value="Aldose_epim"/>
    <property type="match status" value="1"/>
</dbReference>
<keyword evidence="2" id="KW-1185">Reference proteome</keyword>
<gene>
    <name evidence="1" type="ORF">HER39_11860</name>
</gene>
<reference evidence="1 2" key="1">
    <citation type="submission" date="2020-04" db="EMBL/GenBank/DDBJ databases">
        <authorList>
            <person name="Liu S."/>
        </authorList>
    </citation>
    <scope>NUCLEOTIDE SEQUENCE [LARGE SCALE GENOMIC DNA]</scope>
    <source>
        <strain evidence="1 2">CGMCC 1.15091</strain>
    </source>
</reference>
<comment type="caution">
    <text evidence="1">The sequence shown here is derived from an EMBL/GenBank/DDBJ whole genome shotgun (WGS) entry which is preliminary data.</text>
</comment>
<dbReference type="InterPro" id="IPR037480">
    <property type="entry name" value="YihR-like"/>
</dbReference>
<dbReference type="CDD" id="cd09022">
    <property type="entry name" value="Aldose_epim_Ec_YihR"/>
    <property type="match status" value="1"/>
</dbReference>
<evidence type="ECO:0000313" key="2">
    <source>
        <dbReference type="Proteomes" id="UP000523795"/>
    </source>
</evidence>
<protein>
    <submittedName>
        <fullName evidence="1">Aldose 1-epimerase family protein</fullName>
    </submittedName>
</protein>